<evidence type="ECO:0000313" key="1">
    <source>
        <dbReference type="EMBL" id="RDE51476.1"/>
    </source>
</evidence>
<reference evidence="1 2" key="1">
    <citation type="submission" date="2018-05" db="EMBL/GenBank/DDBJ databases">
        <title>Integrated omic analyses show evidence that a Ca. Accumulibacter phosphatis strain performs denitrification under micro-aerobic conditions.</title>
        <authorList>
            <person name="Camejo P.Y."/>
            <person name="Katherine M.D."/>
            <person name="Daniel N.R."/>
        </authorList>
    </citation>
    <scope>NUCLEOTIDE SEQUENCE [LARGE SCALE GENOMIC DNA]</scope>
    <source>
        <strain evidence="1">UW-LDO-IC</strain>
    </source>
</reference>
<sequence>MRPRSTREKRVPYSQLPFRGLVIRPGSHTCAAVRQLAGTRFLAKEVPRLPLNACDGAACQCSYSHFDDRREKDRRGTAALPQGVMDALVNIERRVDRDRRKAVECA</sequence>
<organism evidence="1 2">
    <name type="scientific">Candidatus Accumulibacter meliphilus</name>
    <dbReference type="NCBI Taxonomy" id="2211374"/>
    <lineage>
        <taxon>Bacteria</taxon>
        <taxon>Pseudomonadati</taxon>
        <taxon>Pseudomonadota</taxon>
        <taxon>Betaproteobacteria</taxon>
        <taxon>Candidatus Accumulibacter</taxon>
    </lineage>
</organism>
<name>A0A369XRL9_9PROT</name>
<dbReference type="AlphaFoldDB" id="A0A369XRL9"/>
<proteinExistence type="predicted"/>
<gene>
    <name evidence="1" type="ORF">DVS81_06015</name>
</gene>
<accession>A0A369XRL9</accession>
<comment type="caution">
    <text evidence="1">The sequence shown here is derived from an EMBL/GenBank/DDBJ whole genome shotgun (WGS) entry which is preliminary data.</text>
</comment>
<dbReference type="Proteomes" id="UP000253831">
    <property type="component" value="Unassembled WGS sequence"/>
</dbReference>
<evidence type="ECO:0000313" key="2">
    <source>
        <dbReference type="Proteomes" id="UP000253831"/>
    </source>
</evidence>
<protein>
    <submittedName>
        <fullName evidence="1">Uncharacterized protein</fullName>
    </submittedName>
</protein>
<dbReference type="EMBL" id="QPGA01000007">
    <property type="protein sequence ID" value="RDE51476.1"/>
    <property type="molecule type" value="Genomic_DNA"/>
</dbReference>